<comment type="caution">
    <text evidence="3">The sequence shown here is derived from an EMBL/GenBank/DDBJ whole genome shotgun (WGS) entry which is preliminary data.</text>
</comment>
<feature type="domain" description="YjiS-like" evidence="2">
    <location>
        <begin position="33"/>
        <end position="66"/>
    </location>
</feature>
<dbReference type="Proteomes" id="UP000630353">
    <property type="component" value="Unassembled WGS sequence"/>
</dbReference>
<gene>
    <name evidence="3" type="ORF">GCM10017083_40640</name>
</gene>
<dbReference type="InterPro" id="IPR009506">
    <property type="entry name" value="YjiS-like"/>
</dbReference>
<feature type="region of interest" description="Disordered" evidence="1">
    <location>
        <begin position="1"/>
        <end position="20"/>
    </location>
</feature>
<protein>
    <recommendedName>
        <fullName evidence="2">YjiS-like domain-containing protein</fullName>
    </recommendedName>
</protein>
<organism evidence="3 4">
    <name type="scientific">Thalassobaculum fulvum</name>
    <dbReference type="NCBI Taxonomy" id="1633335"/>
    <lineage>
        <taxon>Bacteria</taxon>
        <taxon>Pseudomonadati</taxon>
        <taxon>Pseudomonadota</taxon>
        <taxon>Alphaproteobacteria</taxon>
        <taxon>Rhodospirillales</taxon>
        <taxon>Thalassobaculaceae</taxon>
        <taxon>Thalassobaculum</taxon>
    </lineage>
</organism>
<proteinExistence type="predicted"/>
<reference evidence="3" key="2">
    <citation type="submission" date="2020-09" db="EMBL/GenBank/DDBJ databases">
        <authorList>
            <person name="Sun Q."/>
            <person name="Kim S."/>
        </authorList>
    </citation>
    <scope>NUCLEOTIDE SEQUENCE</scope>
    <source>
        <strain evidence="3">KCTC 42651</strain>
    </source>
</reference>
<name>A0A918XV71_9PROT</name>
<dbReference type="EMBL" id="BMZS01000010">
    <property type="protein sequence ID" value="GHD58134.1"/>
    <property type="molecule type" value="Genomic_DNA"/>
</dbReference>
<evidence type="ECO:0000256" key="1">
    <source>
        <dbReference type="SAM" id="MobiDB-lite"/>
    </source>
</evidence>
<dbReference type="AlphaFoldDB" id="A0A918XV71"/>
<dbReference type="Pfam" id="PF06568">
    <property type="entry name" value="YjiS-like"/>
    <property type="match status" value="1"/>
</dbReference>
<evidence type="ECO:0000313" key="3">
    <source>
        <dbReference type="EMBL" id="GHD58134.1"/>
    </source>
</evidence>
<accession>A0A918XV71</accession>
<reference evidence="3" key="1">
    <citation type="journal article" date="2014" name="Int. J. Syst. Evol. Microbiol.">
        <title>Complete genome sequence of Corynebacterium casei LMG S-19264T (=DSM 44701T), isolated from a smear-ripened cheese.</title>
        <authorList>
            <consortium name="US DOE Joint Genome Institute (JGI-PGF)"/>
            <person name="Walter F."/>
            <person name="Albersmeier A."/>
            <person name="Kalinowski J."/>
            <person name="Ruckert C."/>
        </authorList>
    </citation>
    <scope>NUCLEOTIDE SEQUENCE</scope>
    <source>
        <strain evidence="3">KCTC 42651</strain>
    </source>
</reference>
<evidence type="ECO:0000313" key="4">
    <source>
        <dbReference type="Proteomes" id="UP000630353"/>
    </source>
</evidence>
<keyword evidence="4" id="KW-1185">Reference proteome</keyword>
<sequence>MATVLEMPASRSATAAPDASAQSSLLARLNRLFAGVRRDVRSARAYDDLMRLDDRTLGDIGVHRTELGSIIHHGRDDPTRRQR</sequence>
<dbReference type="RefSeq" id="WP_229837409.1">
    <property type="nucleotide sequence ID" value="NZ_BMZS01000010.1"/>
</dbReference>
<evidence type="ECO:0000259" key="2">
    <source>
        <dbReference type="Pfam" id="PF06568"/>
    </source>
</evidence>